<evidence type="ECO:0000259" key="3">
    <source>
        <dbReference type="PROSITE" id="PS50206"/>
    </source>
</evidence>
<dbReference type="GO" id="GO:0016779">
    <property type="term" value="F:nucleotidyltransferase activity"/>
    <property type="evidence" value="ECO:0007669"/>
    <property type="project" value="UniProtKB-KW"/>
</dbReference>
<dbReference type="SUPFAM" id="SSF52821">
    <property type="entry name" value="Rhodanese/Cell cycle control phosphatase"/>
    <property type="match status" value="1"/>
</dbReference>
<dbReference type="Pfam" id="PF00899">
    <property type="entry name" value="ThiF"/>
    <property type="match status" value="1"/>
</dbReference>
<evidence type="ECO:0000313" key="5">
    <source>
        <dbReference type="Proteomes" id="UP001217918"/>
    </source>
</evidence>
<dbReference type="PROSITE" id="PS50206">
    <property type="entry name" value="RHODANESE_3"/>
    <property type="match status" value="1"/>
</dbReference>
<organism evidence="4 5">
    <name type="scientific">Phyllachora maydis</name>
    <dbReference type="NCBI Taxonomy" id="1825666"/>
    <lineage>
        <taxon>Eukaryota</taxon>
        <taxon>Fungi</taxon>
        <taxon>Dikarya</taxon>
        <taxon>Ascomycota</taxon>
        <taxon>Pezizomycotina</taxon>
        <taxon>Sordariomycetes</taxon>
        <taxon>Sordariomycetidae</taxon>
        <taxon>Phyllachorales</taxon>
        <taxon>Phyllachoraceae</taxon>
        <taxon>Phyllachora</taxon>
    </lineage>
</organism>
<dbReference type="GO" id="GO:0002143">
    <property type="term" value="P:tRNA wobble position uridine thiolation"/>
    <property type="evidence" value="ECO:0007669"/>
    <property type="project" value="TreeGrafter"/>
</dbReference>
<dbReference type="GO" id="GO:0005737">
    <property type="term" value="C:cytoplasm"/>
    <property type="evidence" value="ECO:0007669"/>
    <property type="project" value="TreeGrafter"/>
</dbReference>
<gene>
    <name evidence="4" type="ORF">P8C59_003584</name>
</gene>
<dbReference type="InterPro" id="IPR035985">
    <property type="entry name" value="Ubiquitin-activating_enz"/>
</dbReference>
<dbReference type="Gene3D" id="3.40.50.720">
    <property type="entry name" value="NAD(P)-binding Rossmann-like Domain"/>
    <property type="match status" value="1"/>
</dbReference>
<comment type="caution">
    <text evidence="4">The sequence shown here is derived from an EMBL/GenBank/DDBJ whole genome shotgun (WGS) entry which is preliminary data.</text>
</comment>
<sequence>MGLQAQVALKSASVLVVGAGGLGCPAAAYLAGAGVGIIGLADADIVEVSNLHRQIAHATSRVGWKKVDSLAHFLHDLNPLVRVATYPEALGPANAARTLAPYDLVLDCSDNAATRYLVSDACVVLGKPLVSAAALRVDGQLAAYNAPPVPQGVWADAPCYRCQFPRPLASPSCGEAGILGPVVGIMGTMQALEAIKLLTAGLHRPRHERHAEYFAMVCRFAVAVSGSDEKDGKLAHLAGSDYDDCAASLLGNGLGKETPADEEAGLAAIHQADPATTRRFGFGSADALHAARLAASFRLHNPDEWNAARAAHAVQASPPPAPQLVLCSADLKTGGGWSATPGPDPSTARSPLTVHGVHMRARRHDCPACGLDAHRITTLERLRAGACAVAVETCAAPEAATGGGGISVREYQATRAKRDAEPHVLVDVRTPELFSVGSIAGAVNVPIDVVRAAARGRVAAHGLPWQQGDAKGRPVYVVCRTGIDSLEAAALLRAMDEKDGNGAGRAIESIRGGISAWSRQVDPSVDFI</sequence>
<dbReference type="GO" id="GO:0004792">
    <property type="term" value="F:thiosulfate-cyanide sulfurtransferase activity"/>
    <property type="evidence" value="ECO:0007669"/>
    <property type="project" value="TreeGrafter"/>
</dbReference>
<keyword evidence="1" id="KW-0808">Transferase</keyword>
<dbReference type="InterPro" id="IPR045886">
    <property type="entry name" value="ThiF/MoeB/HesA"/>
</dbReference>
<dbReference type="InterPro" id="IPR036873">
    <property type="entry name" value="Rhodanese-like_dom_sf"/>
</dbReference>
<dbReference type="CDD" id="cd00757">
    <property type="entry name" value="ThiF_MoeB_HesA_family"/>
    <property type="match status" value="1"/>
</dbReference>
<protein>
    <recommendedName>
        <fullName evidence="3">Rhodanese domain-containing protein</fullName>
    </recommendedName>
</protein>
<evidence type="ECO:0000256" key="1">
    <source>
        <dbReference type="ARBA" id="ARBA00022695"/>
    </source>
</evidence>
<dbReference type="PANTHER" id="PTHR10953:SF102">
    <property type="entry name" value="ADENYLYLTRANSFERASE AND SULFURTRANSFERASE MOCS3"/>
    <property type="match status" value="1"/>
</dbReference>
<dbReference type="SUPFAM" id="SSF69572">
    <property type="entry name" value="Activating enzymes of the ubiquitin-like proteins"/>
    <property type="match status" value="1"/>
</dbReference>
<dbReference type="Pfam" id="PF00581">
    <property type="entry name" value="Rhodanese"/>
    <property type="match status" value="1"/>
</dbReference>
<evidence type="ECO:0000313" key="4">
    <source>
        <dbReference type="EMBL" id="KAK2068974.1"/>
    </source>
</evidence>
<dbReference type="PANTHER" id="PTHR10953">
    <property type="entry name" value="UBIQUITIN-ACTIVATING ENZYME E1"/>
    <property type="match status" value="1"/>
</dbReference>
<proteinExistence type="predicted"/>
<comment type="function">
    <text evidence="2">Plays a central role in 2-thiolation of mcm(5)S(2)U at tRNA wobble positions of cytosolic tRNA(Lys), tRNA(Glu) and tRNA(Gln). Also essential during biosynthesis of the molybdenum cofactor. Acts by mediating the C-terminal thiocarboxylation of sulfur carriers urm1 and mocs2a. Its N-terminus first activates urm1 and mocs2a as acyl-adenylates (-COAMP), then the persulfide sulfur on the catalytic cysteine is transferred to urm1 and mocs2a to form thiocarboxylation (-COSH) of their C-terminus. The reaction probably involves hydrogen sulfide that is generated from the persulfide intermediate and that acts as a nucleophile towards urm1 and mocs2a. Subsequently, a transient disulfide bond is formed. Does not use thiosulfate as sulfur donor; nfs1 probably acting as a sulfur donor for thiocarboxylation reactions.</text>
</comment>
<accession>A0AAD9I0K2</accession>
<keyword evidence="5" id="KW-1185">Reference proteome</keyword>
<dbReference type="Gene3D" id="3.40.250.10">
    <property type="entry name" value="Rhodanese-like domain"/>
    <property type="match status" value="1"/>
</dbReference>
<dbReference type="GO" id="GO:0032447">
    <property type="term" value="P:protein urmylation"/>
    <property type="evidence" value="ECO:0007669"/>
    <property type="project" value="TreeGrafter"/>
</dbReference>
<feature type="domain" description="Rhodanese" evidence="3">
    <location>
        <begin position="419"/>
        <end position="526"/>
    </location>
</feature>
<reference evidence="4" key="1">
    <citation type="journal article" date="2023" name="Mol. Plant Microbe Interact.">
        <title>Elucidating the Obligate Nature and Biological Capacity of an Invasive Fungal Corn Pathogen.</title>
        <authorList>
            <person name="MacCready J.S."/>
            <person name="Roggenkamp E.M."/>
            <person name="Gdanetz K."/>
            <person name="Chilvers M.I."/>
        </authorList>
    </citation>
    <scope>NUCLEOTIDE SEQUENCE</scope>
    <source>
        <strain evidence="4">PM02</strain>
    </source>
</reference>
<evidence type="ECO:0000256" key="2">
    <source>
        <dbReference type="ARBA" id="ARBA00043893"/>
    </source>
</evidence>
<dbReference type="AlphaFoldDB" id="A0AAD9I0K2"/>
<dbReference type="EMBL" id="JAQQPM010000002">
    <property type="protein sequence ID" value="KAK2068974.1"/>
    <property type="molecule type" value="Genomic_DNA"/>
</dbReference>
<dbReference type="InterPro" id="IPR000594">
    <property type="entry name" value="ThiF_NAD_FAD-bd"/>
</dbReference>
<dbReference type="GO" id="GO:0042292">
    <property type="term" value="F:URM1 activating enzyme activity"/>
    <property type="evidence" value="ECO:0007669"/>
    <property type="project" value="TreeGrafter"/>
</dbReference>
<dbReference type="Proteomes" id="UP001217918">
    <property type="component" value="Unassembled WGS sequence"/>
</dbReference>
<keyword evidence="1" id="KW-0548">Nucleotidyltransferase</keyword>
<name>A0AAD9I0K2_9PEZI</name>
<dbReference type="InterPro" id="IPR001763">
    <property type="entry name" value="Rhodanese-like_dom"/>
</dbReference>
<dbReference type="SMART" id="SM00450">
    <property type="entry name" value="RHOD"/>
    <property type="match status" value="1"/>
</dbReference>